<dbReference type="OrthoDB" id="2367075at2759"/>
<dbReference type="InterPro" id="IPR011333">
    <property type="entry name" value="SKP1/BTB/POZ_sf"/>
</dbReference>
<dbReference type="SUPFAM" id="SSF54695">
    <property type="entry name" value="POZ domain"/>
    <property type="match status" value="1"/>
</dbReference>
<evidence type="ECO:0000259" key="1">
    <source>
        <dbReference type="PROSITE" id="PS50097"/>
    </source>
</evidence>
<accession>A0A4V2JZX7</accession>
<dbReference type="AlphaFoldDB" id="A0A4V2JZX7"/>
<name>A0A4V2JZX7_9APHY</name>
<evidence type="ECO:0000313" key="2">
    <source>
        <dbReference type="EMBL" id="TBU26783.1"/>
    </source>
</evidence>
<sequence length="297" mass="33228">MSSRSCSFSTSTVRYHLNEPDNDSPPFAVPHPEYYLEDGNLVIQVENTLFRVFRSTFTRHSAFFKDLFSLPGPVGTAEGLDDDNPLQVSGISAIDFERLLWVLYPPCYGAHRARTRDEWTSILCLATRWDFNDIRTLAIREIQSLDMSPVDKIILAQEFDIGGRWLLGAYTALCERAEPLSVCEGARLGLETAMRVAQLRERLHSSCRKSSRMGGYHTLTRSAAMRHDSIAANMTVMVKPPRTERSQWGIEKSFLRSGDIAPPTRESTQKLGTKKGAAAIPGPARLIAETFGIDSTR</sequence>
<dbReference type="Proteomes" id="UP000292957">
    <property type="component" value="Unassembled WGS sequence"/>
</dbReference>
<dbReference type="PROSITE" id="PS50097">
    <property type="entry name" value="BTB"/>
    <property type="match status" value="1"/>
</dbReference>
<dbReference type="Gene3D" id="3.30.710.10">
    <property type="entry name" value="Potassium Channel Kv1.1, Chain A"/>
    <property type="match status" value="1"/>
</dbReference>
<proteinExistence type="predicted"/>
<organism evidence="2">
    <name type="scientific">Dichomitus squalens</name>
    <dbReference type="NCBI Taxonomy" id="114155"/>
    <lineage>
        <taxon>Eukaryota</taxon>
        <taxon>Fungi</taxon>
        <taxon>Dikarya</taxon>
        <taxon>Basidiomycota</taxon>
        <taxon>Agaricomycotina</taxon>
        <taxon>Agaricomycetes</taxon>
        <taxon>Polyporales</taxon>
        <taxon>Polyporaceae</taxon>
        <taxon>Dichomitus</taxon>
    </lineage>
</organism>
<dbReference type="InterPro" id="IPR000210">
    <property type="entry name" value="BTB/POZ_dom"/>
</dbReference>
<feature type="domain" description="BTB" evidence="1">
    <location>
        <begin position="39"/>
        <end position="104"/>
    </location>
</feature>
<reference evidence="2" key="1">
    <citation type="submission" date="2019-01" db="EMBL/GenBank/DDBJ databases">
        <title>Draft genome sequences of three monokaryotic isolates of the white-rot basidiomycete fungus Dichomitus squalens.</title>
        <authorList>
            <consortium name="DOE Joint Genome Institute"/>
            <person name="Lopez S.C."/>
            <person name="Andreopoulos B."/>
            <person name="Pangilinan J."/>
            <person name="Lipzen A."/>
            <person name="Riley R."/>
            <person name="Ahrendt S."/>
            <person name="Ng V."/>
            <person name="Barry K."/>
            <person name="Daum C."/>
            <person name="Grigoriev I.V."/>
            <person name="Hilden K.S."/>
            <person name="Makela M.R."/>
            <person name="de Vries R.P."/>
        </authorList>
    </citation>
    <scope>NUCLEOTIDE SEQUENCE [LARGE SCALE GENOMIC DNA]</scope>
    <source>
        <strain evidence="2">OM18370.1</strain>
    </source>
</reference>
<gene>
    <name evidence="2" type="ORF">BD311DRAFT_847273</name>
</gene>
<dbReference type="EMBL" id="ML143441">
    <property type="protein sequence ID" value="TBU26783.1"/>
    <property type="molecule type" value="Genomic_DNA"/>
</dbReference>
<protein>
    <recommendedName>
        <fullName evidence="1">BTB domain-containing protein</fullName>
    </recommendedName>
</protein>